<protein>
    <recommendedName>
        <fullName evidence="10">Inositol-1-monophosphatase</fullName>
        <ecNumber evidence="10">3.1.3.25</ecNumber>
    </recommendedName>
</protein>
<reference evidence="11" key="1">
    <citation type="submission" date="2021-01" db="EMBL/GenBank/DDBJ databases">
        <authorList>
            <person name="Corre E."/>
            <person name="Pelletier E."/>
            <person name="Niang G."/>
            <person name="Scheremetjew M."/>
            <person name="Finn R."/>
            <person name="Kale V."/>
            <person name="Holt S."/>
            <person name="Cochrane G."/>
            <person name="Meng A."/>
            <person name="Brown T."/>
            <person name="Cohen L."/>
        </authorList>
    </citation>
    <scope>NUCLEOTIDE SEQUENCE</scope>
    <source>
        <strain evidence="11">PLY429</strain>
    </source>
</reference>
<evidence type="ECO:0000256" key="8">
    <source>
        <dbReference type="ARBA" id="ARBA00022842"/>
    </source>
</evidence>
<dbReference type="EC" id="3.1.3.25" evidence="10"/>
<sequence>MAPSLEGSEYSEHLAVAKAAALAAGQVIARAFNSADKGVKDKGKSTDLVTATDQACENLIRSAIEAKFPEHAFIGEEEVSQAGRTPELTDAPTWMCDPLDGTTNFVHSFPFVCTCIALVVEKQVVVGVVHNPILGETFTAERGCGAFLNGEPISVSGEAELEKALVCTEIGVHRDFETMMAIMERIMKLSSASRSMRACGSCAMNMCGVAMGRLDGFFEIGFGGCWDVAAASLIVREAGGKVLDPSGQIFDIMGRRVLATNGHLATPMSSILGACFTGPSEPEAAGNK</sequence>
<dbReference type="Gene3D" id="3.40.190.80">
    <property type="match status" value="1"/>
</dbReference>
<comment type="catalytic activity">
    <reaction evidence="1 10">
        <text>a myo-inositol phosphate + H2O = myo-inositol + phosphate</text>
        <dbReference type="Rhea" id="RHEA:24056"/>
        <dbReference type="ChEBI" id="CHEBI:15377"/>
        <dbReference type="ChEBI" id="CHEBI:17268"/>
        <dbReference type="ChEBI" id="CHEBI:43474"/>
        <dbReference type="ChEBI" id="CHEBI:84139"/>
        <dbReference type="EC" id="3.1.3.25"/>
    </reaction>
</comment>
<dbReference type="PANTHER" id="PTHR20854">
    <property type="entry name" value="INOSITOL MONOPHOSPHATASE"/>
    <property type="match status" value="1"/>
</dbReference>
<evidence type="ECO:0000256" key="4">
    <source>
        <dbReference type="ARBA" id="ARBA00009759"/>
    </source>
</evidence>
<dbReference type="UniPathway" id="UPA00823">
    <property type="reaction ID" value="UER00788"/>
</dbReference>
<comment type="cofactor">
    <cofactor evidence="2 9 10">
        <name>Mg(2+)</name>
        <dbReference type="ChEBI" id="CHEBI:18420"/>
    </cofactor>
</comment>
<dbReference type="GO" id="GO:0008934">
    <property type="term" value="F:inositol monophosphate 1-phosphatase activity"/>
    <property type="evidence" value="ECO:0007669"/>
    <property type="project" value="InterPro"/>
</dbReference>
<dbReference type="FunFam" id="3.30.540.10:FF:000004">
    <property type="entry name" value="Inositol-1-monophosphatase"/>
    <property type="match status" value="1"/>
</dbReference>
<dbReference type="EMBL" id="HBGG01012829">
    <property type="protein sequence ID" value="CAD9204317.1"/>
    <property type="molecule type" value="Transcribed_RNA"/>
</dbReference>
<dbReference type="InterPro" id="IPR020550">
    <property type="entry name" value="Inositol_monophosphatase_CS"/>
</dbReference>
<evidence type="ECO:0000256" key="9">
    <source>
        <dbReference type="PIRSR" id="PIRSR600760-2"/>
    </source>
</evidence>
<dbReference type="InterPro" id="IPR000760">
    <property type="entry name" value="Inositol_monophosphatase-like"/>
</dbReference>
<feature type="binding site" evidence="9">
    <location>
        <position position="97"/>
    </location>
    <ligand>
        <name>Mg(2+)</name>
        <dbReference type="ChEBI" id="CHEBI:18420"/>
        <label>1</label>
        <note>catalytic</note>
    </ligand>
</feature>
<name>A0A7S1SRG0_9CHLO</name>
<proteinExistence type="inferred from homology"/>
<dbReference type="SUPFAM" id="SSF56655">
    <property type="entry name" value="Carbohydrate phosphatase"/>
    <property type="match status" value="1"/>
</dbReference>
<feature type="binding site" evidence="9">
    <location>
        <position position="100"/>
    </location>
    <ligand>
        <name>Mg(2+)</name>
        <dbReference type="ChEBI" id="CHEBI:18420"/>
        <label>1</label>
        <note>catalytic</note>
    </ligand>
</feature>
<evidence type="ECO:0000256" key="7">
    <source>
        <dbReference type="ARBA" id="ARBA00022801"/>
    </source>
</evidence>
<dbReference type="Gene3D" id="3.30.540.10">
    <property type="entry name" value="Fructose-1,6-Bisphosphatase, subunit A, domain 1"/>
    <property type="match status" value="1"/>
</dbReference>
<comment type="similarity">
    <text evidence="4 10">Belongs to the inositol monophosphatase superfamily.</text>
</comment>
<dbReference type="FunFam" id="3.40.190.80:FF:000002">
    <property type="entry name" value="Inositol-1-monophosphatase"/>
    <property type="match status" value="1"/>
</dbReference>
<accession>A0A7S1SRG0</accession>
<dbReference type="InterPro" id="IPR020552">
    <property type="entry name" value="Inositol_monoPase_Li-sen"/>
</dbReference>
<evidence type="ECO:0000256" key="3">
    <source>
        <dbReference type="ARBA" id="ARBA00005152"/>
    </source>
</evidence>
<evidence type="ECO:0000256" key="1">
    <source>
        <dbReference type="ARBA" id="ARBA00001033"/>
    </source>
</evidence>
<feature type="binding site" evidence="9">
    <location>
        <position position="76"/>
    </location>
    <ligand>
        <name>Mg(2+)</name>
        <dbReference type="ChEBI" id="CHEBI:18420"/>
        <label>1</label>
        <note>catalytic</note>
    </ligand>
</feature>
<dbReference type="CDD" id="cd01639">
    <property type="entry name" value="IMPase"/>
    <property type="match status" value="1"/>
</dbReference>
<dbReference type="GO" id="GO:0007165">
    <property type="term" value="P:signal transduction"/>
    <property type="evidence" value="ECO:0007669"/>
    <property type="project" value="TreeGrafter"/>
</dbReference>
<feature type="binding site" evidence="9">
    <location>
        <position position="227"/>
    </location>
    <ligand>
        <name>Mg(2+)</name>
        <dbReference type="ChEBI" id="CHEBI:18420"/>
        <label>1</label>
        <note>catalytic</note>
    </ligand>
</feature>
<dbReference type="GO" id="GO:0046872">
    <property type="term" value="F:metal ion binding"/>
    <property type="evidence" value="ECO:0007669"/>
    <property type="project" value="UniProtKB-KW"/>
</dbReference>
<evidence type="ECO:0000256" key="10">
    <source>
        <dbReference type="RuleBase" id="RU364068"/>
    </source>
</evidence>
<feature type="binding site" evidence="9">
    <location>
        <position position="99"/>
    </location>
    <ligand>
        <name>Mg(2+)</name>
        <dbReference type="ChEBI" id="CHEBI:18420"/>
        <label>1</label>
        <note>catalytic</note>
    </ligand>
</feature>
<comment type="pathway">
    <text evidence="3 10">Polyol metabolism; myo-inositol biosynthesis; myo-inositol from D-glucose 6-phosphate: step 2/2.</text>
</comment>
<keyword evidence="6 9" id="KW-0479">Metal-binding</keyword>
<dbReference type="PANTHER" id="PTHR20854:SF4">
    <property type="entry name" value="INOSITOL-1-MONOPHOSPHATASE-RELATED"/>
    <property type="match status" value="1"/>
</dbReference>
<dbReference type="GO" id="GO:0046854">
    <property type="term" value="P:phosphatidylinositol phosphate biosynthetic process"/>
    <property type="evidence" value="ECO:0007669"/>
    <property type="project" value="InterPro"/>
</dbReference>
<evidence type="ECO:0000256" key="5">
    <source>
        <dbReference type="ARBA" id="ARBA00022671"/>
    </source>
</evidence>
<dbReference type="PRINTS" id="PR00377">
    <property type="entry name" value="IMPHPHTASES"/>
</dbReference>
<keyword evidence="5" id="KW-0452">Lithium</keyword>
<dbReference type="Pfam" id="PF00459">
    <property type="entry name" value="Inositol_P"/>
    <property type="match status" value="1"/>
</dbReference>
<evidence type="ECO:0000256" key="2">
    <source>
        <dbReference type="ARBA" id="ARBA00001946"/>
    </source>
</evidence>
<dbReference type="InterPro" id="IPR033942">
    <property type="entry name" value="IMPase"/>
</dbReference>
<evidence type="ECO:0000256" key="6">
    <source>
        <dbReference type="ARBA" id="ARBA00022723"/>
    </source>
</evidence>
<keyword evidence="7 10" id="KW-0378">Hydrolase</keyword>
<gene>
    <name evidence="11" type="ORF">TCHU04912_LOCUS6552</name>
</gene>
<dbReference type="GO" id="GO:0006021">
    <property type="term" value="P:inositol biosynthetic process"/>
    <property type="evidence" value="ECO:0007669"/>
    <property type="project" value="UniProtKB-UniPathway"/>
</dbReference>
<evidence type="ECO:0000313" key="11">
    <source>
        <dbReference type="EMBL" id="CAD9204317.1"/>
    </source>
</evidence>
<keyword evidence="8 9" id="KW-0460">Magnesium</keyword>
<dbReference type="AlphaFoldDB" id="A0A7S1SRG0"/>
<organism evidence="11">
    <name type="scientific">Tetraselmis chuii</name>
    <dbReference type="NCBI Taxonomy" id="63592"/>
    <lineage>
        <taxon>Eukaryota</taxon>
        <taxon>Viridiplantae</taxon>
        <taxon>Chlorophyta</taxon>
        <taxon>core chlorophytes</taxon>
        <taxon>Chlorodendrophyceae</taxon>
        <taxon>Chlorodendrales</taxon>
        <taxon>Chlorodendraceae</taxon>
        <taxon>Tetraselmis</taxon>
    </lineage>
</organism>
<dbReference type="PROSITE" id="PS00630">
    <property type="entry name" value="IMP_2"/>
    <property type="match status" value="1"/>
</dbReference>
<dbReference type="PRINTS" id="PR00378">
    <property type="entry name" value="LIIMPHPHTASE"/>
</dbReference>